<protein>
    <submittedName>
        <fullName evidence="3">Related to conserved hypothetical Ustilaginaceae-specific protein</fullName>
    </submittedName>
</protein>
<name>A0A5C3EA03_9BASI</name>
<reference evidence="3 4" key="1">
    <citation type="submission" date="2018-03" db="EMBL/GenBank/DDBJ databases">
        <authorList>
            <person name="Guldener U."/>
        </authorList>
    </citation>
    <scope>NUCLEOTIDE SEQUENCE [LARGE SCALE GENOMIC DNA]</scope>
    <source>
        <strain evidence="3 4">NBRC100155</strain>
    </source>
</reference>
<dbReference type="OrthoDB" id="2549016at2759"/>
<feature type="signal peptide" evidence="2">
    <location>
        <begin position="1"/>
        <end position="23"/>
    </location>
</feature>
<feature type="region of interest" description="Disordered" evidence="1">
    <location>
        <begin position="26"/>
        <end position="45"/>
    </location>
</feature>
<evidence type="ECO:0000256" key="2">
    <source>
        <dbReference type="SAM" id="SignalP"/>
    </source>
</evidence>
<sequence length="234" mass="26187">MSRSTIVLCLVFLAILLLGQSVAMPPPQRVRSRPPPLDFPSSSASVSRESGYETFYRSLLAPLGLYKSEPDHTAPIGSPRGNVRIPAGQTEMYLGLLSDHPAYISPTAANDLNGILRRIRDMVNSPNAPTLAEQRSLVSLLEQEVNRSKRDLFSPLHPENLTSQHKSPIEKLRNKYKALMQLLEDPERLNRLTNQLEPEFQDRFLAANEVLSAEKMLLDNALEMGYVGDFPRLP</sequence>
<gene>
    <name evidence="3" type="ORF">UTRI_04010</name>
</gene>
<accession>A0A5C3EA03</accession>
<evidence type="ECO:0000256" key="1">
    <source>
        <dbReference type="SAM" id="MobiDB-lite"/>
    </source>
</evidence>
<evidence type="ECO:0000313" key="3">
    <source>
        <dbReference type="EMBL" id="SPO26421.1"/>
    </source>
</evidence>
<dbReference type="EMBL" id="OOIN01000014">
    <property type="protein sequence ID" value="SPO26421.1"/>
    <property type="molecule type" value="Genomic_DNA"/>
</dbReference>
<keyword evidence="2" id="KW-0732">Signal</keyword>
<feature type="chain" id="PRO_5023048217" evidence="2">
    <location>
        <begin position="24"/>
        <end position="234"/>
    </location>
</feature>
<dbReference type="AlphaFoldDB" id="A0A5C3EA03"/>
<dbReference type="Proteomes" id="UP000324022">
    <property type="component" value="Unassembled WGS sequence"/>
</dbReference>
<feature type="compositionally biased region" description="Pro residues" evidence="1">
    <location>
        <begin position="26"/>
        <end position="38"/>
    </location>
</feature>
<keyword evidence="4" id="KW-1185">Reference proteome</keyword>
<evidence type="ECO:0000313" key="4">
    <source>
        <dbReference type="Proteomes" id="UP000324022"/>
    </source>
</evidence>
<organism evidence="3 4">
    <name type="scientific">Ustilago trichophora</name>
    <dbReference type="NCBI Taxonomy" id="86804"/>
    <lineage>
        <taxon>Eukaryota</taxon>
        <taxon>Fungi</taxon>
        <taxon>Dikarya</taxon>
        <taxon>Basidiomycota</taxon>
        <taxon>Ustilaginomycotina</taxon>
        <taxon>Ustilaginomycetes</taxon>
        <taxon>Ustilaginales</taxon>
        <taxon>Ustilaginaceae</taxon>
        <taxon>Ustilago</taxon>
    </lineage>
</organism>
<proteinExistence type="predicted"/>